<dbReference type="Proteomes" id="UP000789508">
    <property type="component" value="Unassembled WGS sequence"/>
</dbReference>
<dbReference type="OrthoDB" id="2362516at2759"/>
<dbReference type="AlphaFoldDB" id="A0A9N9H9J9"/>
<gene>
    <name evidence="1" type="ORF">ALEPTO_LOCUS10209</name>
</gene>
<proteinExistence type="predicted"/>
<reference evidence="1" key="1">
    <citation type="submission" date="2021-06" db="EMBL/GenBank/DDBJ databases">
        <authorList>
            <person name="Kallberg Y."/>
            <person name="Tangrot J."/>
            <person name="Rosling A."/>
        </authorList>
    </citation>
    <scope>NUCLEOTIDE SEQUENCE</scope>
    <source>
        <strain evidence="1">FL130A</strain>
    </source>
</reference>
<evidence type="ECO:0000313" key="1">
    <source>
        <dbReference type="EMBL" id="CAG8657281.1"/>
    </source>
</evidence>
<accession>A0A9N9H9J9</accession>
<protein>
    <submittedName>
        <fullName evidence="1">4669_t:CDS:1</fullName>
    </submittedName>
</protein>
<name>A0A9N9H9J9_9GLOM</name>
<dbReference type="EMBL" id="CAJVPS010010351">
    <property type="protein sequence ID" value="CAG8657281.1"/>
    <property type="molecule type" value="Genomic_DNA"/>
</dbReference>
<feature type="non-terminal residue" evidence="1">
    <location>
        <position position="112"/>
    </location>
</feature>
<sequence length="112" mass="11501">PSLGRRQDIKQIRHQNALDAIALNKSFASLTPNSSCDPTTQANACVNNQVAQCVGGKFTLTACSPGLQCVALPLLLKSGTSITCDTAADRDARIQDALGSNTASSVAPTATA</sequence>
<keyword evidence="2" id="KW-1185">Reference proteome</keyword>
<comment type="caution">
    <text evidence="1">The sequence shown here is derived from an EMBL/GenBank/DDBJ whole genome shotgun (WGS) entry which is preliminary data.</text>
</comment>
<organism evidence="1 2">
    <name type="scientific">Ambispora leptoticha</name>
    <dbReference type="NCBI Taxonomy" id="144679"/>
    <lineage>
        <taxon>Eukaryota</taxon>
        <taxon>Fungi</taxon>
        <taxon>Fungi incertae sedis</taxon>
        <taxon>Mucoromycota</taxon>
        <taxon>Glomeromycotina</taxon>
        <taxon>Glomeromycetes</taxon>
        <taxon>Archaeosporales</taxon>
        <taxon>Ambisporaceae</taxon>
        <taxon>Ambispora</taxon>
    </lineage>
</organism>
<evidence type="ECO:0000313" key="2">
    <source>
        <dbReference type="Proteomes" id="UP000789508"/>
    </source>
</evidence>